<feature type="transmembrane region" description="Helical" evidence="7">
    <location>
        <begin position="376"/>
        <end position="397"/>
    </location>
</feature>
<organism evidence="9 10">
    <name type="scientific">Arthrobacter methylotrophus</name>
    <dbReference type="NCBI Taxonomy" id="121291"/>
    <lineage>
        <taxon>Bacteria</taxon>
        <taxon>Bacillati</taxon>
        <taxon>Actinomycetota</taxon>
        <taxon>Actinomycetes</taxon>
        <taxon>Micrococcales</taxon>
        <taxon>Micrococcaceae</taxon>
        <taxon>Arthrobacter</taxon>
    </lineage>
</organism>
<keyword evidence="3 7" id="KW-0812">Transmembrane</keyword>
<evidence type="ECO:0000256" key="2">
    <source>
        <dbReference type="ARBA" id="ARBA00022475"/>
    </source>
</evidence>
<feature type="transmembrane region" description="Helical" evidence="7">
    <location>
        <begin position="409"/>
        <end position="432"/>
    </location>
</feature>
<reference evidence="9 10" key="1">
    <citation type="submission" date="2024-09" db="EMBL/GenBank/DDBJ databases">
        <authorList>
            <person name="Sun Q."/>
            <person name="Mori K."/>
        </authorList>
    </citation>
    <scope>NUCLEOTIDE SEQUENCE [LARGE SCALE GENOMIC DNA]</scope>
    <source>
        <strain evidence="9 10">JCM 13519</strain>
    </source>
</reference>
<feature type="transmembrane region" description="Helical" evidence="7">
    <location>
        <begin position="175"/>
        <end position="190"/>
    </location>
</feature>
<evidence type="ECO:0000256" key="5">
    <source>
        <dbReference type="ARBA" id="ARBA00023136"/>
    </source>
</evidence>
<comment type="caution">
    <text evidence="9">The sequence shown here is derived from an EMBL/GenBank/DDBJ whole genome shotgun (WGS) entry which is preliminary data.</text>
</comment>
<dbReference type="EMBL" id="JBHMBH010000009">
    <property type="protein sequence ID" value="MFB9713310.1"/>
    <property type="molecule type" value="Genomic_DNA"/>
</dbReference>
<feature type="transmembrane region" description="Helical" evidence="7">
    <location>
        <begin position="233"/>
        <end position="254"/>
    </location>
</feature>
<name>A0ABV5ULA8_9MICC</name>
<evidence type="ECO:0000313" key="10">
    <source>
        <dbReference type="Proteomes" id="UP001589536"/>
    </source>
</evidence>
<keyword evidence="2" id="KW-1003">Cell membrane</keyword>
<evidence type="ECO:0000256" key="7">
    <source>
        <dbReference type="SAM" id="Phobius"/>
    </source>
</evidence>
<dbReference type="InterPro" id="IPR024320">
    <property type="entry name" value="LPG_synthase_C"/>
</dbReference>
<dbReference type="Pfam" id="PF09924">
    <property type="entry name" value="LPG_synthase_C"/>
    <property type="match status" value="1"/>
</dbReference>
<accession>A0ABV5ULA8</accession>
<dbReference type="PANTHER" id="PTHR34697:SF2">
    <property type="entry name" value="PHOSPHATIDYLGLYCEROL LYSYLTRANSFERASE"/>
    <property type="match status" value="1"/>
</dbReference>
<feature type="region of interest" description="Disordered" evidence="6">
    <location>
        <begin position="761"/>
        <end position="780"/>
    </location>
</feature>
<keyword evidence="4 7" id="KW-1133">Transmembrane helix</keyword>
<feature type="transmembrane region" description="Helical" evidence="7">
    <location>
        <begin position="144"/>
        <end position="163"/>
    </location>
</feature>
<evidence type="ECO:0000256" key="3">
    <source>
        <dbReference type="ARBA" id="ARBA00022692"/>
    </source>
</evidence>
<dbReference type="SUPFAM" id="SSF144091">
    <property type="entry name" value="Rhomboid-like"/>
    <property type="match status" value="1"/>
</dbReference>
<evidence type="ECO:0000259" key="8">
    <source>
        <dbReference type="Pfam" id="PF09924"/>
    </source>
</evidence>
<feature type="transmembrane region" description="Helical" evidence="7">
    <location>
        <begin position="110"/>
        <end position="132"/>
    </location>
</feature>
<dbReference type="Proteomes" id="UP001589536">
    <property type="component" value="Unassembled WGS sequence"/>
</dbReference>
<feature type="transmembrane region" description="Helical" evidence="7">
    <location>
        <begin position="464"/>
        <end position="492"/>
    </location>
</feature>
<evidence type="ECO:0000256" key="6">
    <source>
        <dbReference type="SAM" id="MobiDB-lite"/>
    </source>
</evidence>
<feature type="domain" description="Phosphatidylglycerol lysyltransferase C-terminal" evidence="8">
    <location>
        <begin position="515"/>
        <end position="821"/>
    </location>
</feature>
<evidence type="ECO:0000256" key="1">
    <source>
        <dbReference type="ARBA" id="ARBA00004651"/>
    </source>
</evidence>
<sequence>MHAPAPEPGTPPVPDVRSRRSWTGRLRSAQLTLGFIVVFWGLGALTSSLAAGPDAPWRLNVELTPRSVTDHWWTVMASALWAKDLAGYVLGTLMVLLLGVPLERRMGRRAFALAAVSSQVLGVGVSLGFLALAQGLLGSWTTEMGSHLFIGPSAFIIGTAMAGTASMATLWRRRIRLAAFALLVLLALYSGGFADLVRLGAAAVGVALGPLLMGRRPRFGRLLSSRHEARVLLSLLIAASAIGPVVAGLIPHAVGPLSILRFLFTNIQPVDPQTLQNLCSDPAQTKDCAVAQLQLRAGAGGLFMAILPSFLLLLLAEGLRRGRRFAWVGVLLIQVGLSVLAGIAIAGVLQPTTSDTGASEGIAAIEGSASSQPLTLALPLLLPVALTIVLLTTRRLFHVKAPKGSYRRLLFQVLAIAAALSVVYVGSALVLARDFSPVPGWPDLLADVPDRFLPLGFVLDVPPAFFPIGTAAVLVYEGVGVVFWAVAGFLIFRTFLRHAHTRPDASTERARKVIRTGEGSSLSWMTTWPGNMYWFSASGKSFVAYRVSTGIALTLGAPVGPKSEMNATFAEFARYCRGNGWTPCFYSVPQGLRDHADSSGWSSAQVAQETVLPLHSVSFKGKKFQDIRTALNNAAKAGIRYEWTSYASAPFSVQVQIEEISEEWVADKNMPEMGFTLGSLDELDDPEVRCLLAIDQRHTVHAVTSWLPVYRNGHIVGWTLDFMRRRSNGFRASIEFLIASAALSLKDEGCEFLSLSGAPLARAEEDPSENPRPRPRSRPPGNLDRLLDWLGATLEPVYGFRSLLAFKAKFRPRYEPLYMLYPDAASLPAVGTAVARAYLPMLNLGAGLALLGRIFRWPQRSRTSVRRRA</sequence>
<comment type="subcellular location">
    <subcellularLocation>
        <location evidence="1">Cell membrane</location>
        <topology evidence="1">Multi-pass membrane protein</topology>
    </subcellularLocation>
</comment>
<feature type="transmembrane region" description="Helical" evidence="7">
    <location>
        <begin position="325"/>
        <end position="349"/>
    </location>
</feature>
<dbReference type="RefSeq" id="WP_345034449.1">
    <property type="nucleotide sequence ID" value="NZ_BAABED010000001.1"/>
</dbReference>
<feature type="compositionally biased region" description="Basic and acidic residues" evidence="6">
    <location>
        <begin position="762"/>
        <end position="772"/>
    </location>
</feature>
<dbReference type="PANTHER" id="PTHR34697">
    <property type="entry name" value="PHOSPHATIDYLGLYCEROL LYSYLTRANSFERASE"/>
    <property type="match status" value="1"/>
</dbReference>
<feature type="transmembrane region" description="Helical" evidence="7">
    <location>
        <begin position="196"/>
        <end position="213"/>
    </location>
</feature>
<dbReference type="InterPro" id="IPR035952">
    <property type="entry name" value="Rhomboid-like_sf"/>
</dbReference>
<gene>
    <name evidence="9" type="ORF">ACFFPI_03965</name>
</gene>
<proteinExistence type="predicted"/>
<evidence type="ECO:0000313" key="9">
    <source>
        <dbReference type="EMBL" id="MFB9713310.1"/>
    </source>
</evidence>
<protein>
    <submittedName>
        <fullName evidence="9">DUF2156 domain-containing protein</fullName>
    </submittedName>
</protein>
<feature type="transmembrane region" description="Helical" evidence="7">
    <location>
        <begin position="29"/>
        <end position="52"/>
    </location>
</feature>
<dbReference type="InterPro" id="IPR051211">
    <property type="entry name" value="PG_lysyltransferase"/>
</dbReference>
<keyword evidence="5 7" id="KW-0472">Membrane</keyword>
<evidence type="ECO:0000256" key="4">
    <source>
        <dbReference type="ARBA" id="ARBA00022989"/>
    </source>
</evidence>
<feature type="transmembrane region" description="Helical" evidence="7">
    <location>
        <begin position="72"/>
        <end position="98"/>
    </location>
</feature>
<keyword evidence="10" id="KW-1185">Reference proteome</keyword>
<feature type="transmembrane region" description="Helical" evidence="7">
    <location>
        <begin position="297"/>
        <end position="316"/>
    </location>
</feature>